<dbReference type="OrthoDB" id="4062651at2759"/>
<dbReference type="Gene3D" id="3.30.200.20">
    <property type="entry name" value="Phosphorylase Kinase, domain 1"/>
    <property type="match status" value="1"/>
</dbReference>
<dbReference type="PROSITE" id="PS50011">
    <property type="entry name" value="PROTEIN_KINASE_DOM"/>
    <property type="match status" value="1"/>
</dbReference>
<evidence type="ECO:0000313" key="3">
    <source>
        <dbReference type="EMBL" id="PIN09859.1"/>
    </source>
</evidence>
<gene>
    <name evidence="3" type="ORF">CDL12_17546</name>
</gene>
<keyword evidence="1" id="KW-0472">Membrane</keyword>
<dbReference type="SUPFAM" id="SSF56112">
    <property type="entry name" value="Protein kinase-like (PK-like)"/>
    <property type="match status" value="1"/>
</dbReference>
<keyword evidence="3" id="KW-0808">Transferase</keyword>
<sequence>MAGQVVTNRPASSFGFVLVEGESGDSSTIIASSSQDNLWIDPTTIKLRHRIGRGPFGDVWLATHHLASEDYEEYHEVAVKMLHPVKEDNIKDVLNRLDNLLSKCQGLETVCWLHGLSVIHKKICIVMKFYEGSVGDKMARFKGGKLSLNDVLRYGADLAQGIMDLHAREILILNLKPFNFLLNTNDQAIVGDVGIPYVLLGISLPSTDMARQLGTPNYMAPEQWQPEVRGPVSVETDSWGFGCSMLEMLTGTQPWSGKSIEEIYKLVVTKQEKPHIPSGLPPAVENVIIGCFEYDFRSRPLMADILHAFKSSQNTVSKDGGWTGLGSRMIREKPGGVGYTEWFLAKDHLQIGDTVRSRKSPNSCNSKNMDIPEGTVVGLERDTDQDGFVLVRVHGVHDPVRVLVSTLERVTFGLSAGDWVRLKKEDKKHSPVGVLHSINRYGSVAVAFIGLDTLWKGNYSQFEMAKPYCVGQFVKLKSSVFSPRFEWPRKRRDEWATGRICQVLPNGCLVVNFPGRLAIGGDNNSFLGDPAEVELVSFDTCQTVVKKYQHLEDFHWAVRPLLIALGLFTAMKLGLFVGKKVGRGRLKVNKGKNPAIENDNPNVDDQSANKAGWSATKVTNIFR</sequence>
<dbReference type="InterPro" id="IPR000719">
    <property type="entry name" value="Prot_kinase_dom"/>
</dbReference>
<dbReference type="EC" id="2.7.11.1" evidence="3"/>
<dbReference type="AlphaFoldDB" id="A0A2G9GX44"/>
<dbReference type="GO" id="GO:0005524">
    <property type="term" value="F:ATP binding"/>
    <property type="evidence" value="ECO:0007669"/>
    <property type="project" value="InterPro"/>
</dbReference>
<keyword evidence="1" id="KW-1133">Transmembrane helix</keyword>
<feature type="domain" description="Protein kinase" evidence="2">
    <location>
        <begin position="45"/>
        <end position="310"/>
    </location>
</feature>
<accession>A0A2G9GX44</accession>
<dbReference type="Proteomes" id="UP000231279">
    <property type="component" value="Unassembled WGS sequence"/>
</dbReference>
<comment type="caution">
    <text evidence="3">The sequence shown here is derived from an EMBL/GenBank/DDBJ whole genome shotgun (WGS) entry which is preliminary data.</text>
</comment>
<protein>
    <submittedName>
        <fullName evidence="3">MEKK</fullName>
        <ecNumber evidence="3">2.7.11.1</ecNumber>
    </submittedName>
</protein>
<keyword evidence="1" id="KW-0812">Transmembrane</keyword>
<dbReference type="PANTHER" id="PTHR47209:SF1">
    <property type="entry name" value="OS06G0639500 PROTEIN"/>
    <property type="match status" value="1"/>
</dbReference>
<proteinExistence type="predicted"/>
<feature type="transmembrane region" description="Helical" evidence="1">
    <location>
        <begin position="556"/>
        <end position="577"/>
    </location>
</feature>
<dbReference type="Gene3D" id="1.10.510.10">
    <property type="entry name" value="Transferase(Phosphotransferase) domain 1"/>
    <property type="match status" value="1"/>
</dbReference>
<name>A0A2G9GX44_9LAMI</name>
<dbReference type="STRING" id="429701.A0A2G9GX44"/>
<evidence type="ECO:0000259" key="2">
    <source>
        <dbReference type="PROSITE" id="PS50011"/>
    </source>
</evidence>
<dbReference type="PANTHER" id="PTHR47209">
    <property type="entry name" value="OS06G0639500 PROTEIN"/>
    <property type="match status" value="1"/>
</dbReference>
<dbReference type="InterPro" id="IPR001245">
    <property type="entry name" value="Ser-Thr/Tyr_kinase_cat_dom"/>
</dbReference>
<evidence type="ECO:0000256" key="1">
    <source>
        <dbReference type="SAM" id="Phobius"/>
    </source>
</evidence>
<dbReference type="Pfam" id="PF07714">
    <property type="entry name" value="PK_Tyr_Ser-Thr"/>
    <property type="match status" value="1"/>
</dbReference>
<dbReference type="GO" id="GO:0004674">
    <property type="term" value="F:protein serine/threonine kinase activity"/>
    <property type="evidence" value="ECO:0007669"/>
    <property type="project" value="UniProtKB-EC"/>
</dbReference>
<dbReference type="InterPro" id="IPR053293">
    <property type="entry name" value="OCM_Kinase"/>
</dbReference>
<dbReference type="EMBL" id="NKXS01003404">
    <property type="protein sequence ID" value="PIN09859.1"/>
    <property type="molecule type" value="Genomic_DNA"/>
</dbReference>
<dbReference type="InterPro" id="IPR011009">
    <property type="entry name" value="Kinase-like_dom_sf"/>
</dbReference>
<keyword evidence="4" id="KW-1185">Reference proteome</keyword>
<reference evidence="4" key="1">
    <citation type="journal article" date="2018" name="Gigascience">
        <title>Genome assembly of the Pink Ipe (Handroanthus impetiginosus, Bignoniaceae), a highly valued, ecologically keystone Neotropical timber forest tree.</title>
        <authorList>
            <person name="Silva-Junior O.B."/>
            <person name="Grattapaglia D."/>
            <person name="Novaes E."/>
            <person name="Collevatti R.G."/>
        </authorList>
    </citation>
    <scope>NUCLEOTIDE SEQUENCE [LARGE SCALE GENOMIC DNA]</scope>
    <source>
        <strain evidence="4">cv. UFG-1</strain>
    </source>
</reference>
<evidence type="ECO:0000313" key="4">
    <source>
        <dbReference type="Proteomes" id="UP000231279"/>
    </source>
</evidence>
<organism evidence="3 4">
    <name type="scientific">Handroanthus impetiginosus</name>
    <dbReference type="NCBI Taxonomy" id="429701"/>
    <lineage>
        <taxon>Eukaryota</taxon>
        <taxon>Viridiplantae</taxon>
        <taxon>Streptophyta</taxon>
        <taxon>Embryophyta</taxon>
        <taxon>Tracheophyta</taxon>
        <taxon>Spermatophyta</taxon>
        <taxon>Magnoliopsida</taxon>
        <taxon>eudicotyledons</taxon>
        <taxon>Gunneridae</taxon>
        <taxon>Pentapetalae</taxon>
        <taxon>asterids</taxon>
        <taxon>lamiids</taxon>
        <taxon>Lamiales</taxon>
        <taxon>Bignoniaceae</taxon>
        <taxon>Crescentiina</taxon>
        <taxon>Tabebuia alliance</taxon>
        <taxon>Handroanthus</taxon>
    </lineage>
</organism>